<comment type="subcellular location">
    <subcellularLocation>
        <location evidence="1">Nucleus</location>
    </subcellularLocation>
</comment>
<gene>
    <name evidence="11" type="ORF">NA57DRAFT_65802</name>
</gene>
<name>A0A9P4M7G7_9PEZI</name>
<dbReference type="GO" id="GO:0000166">
    <property type="term" value="F:nucleotide binding"/>
    <property type="evidence" value="ECO:0007669"/>
    <property type="project" value="InterPro"/>
</dbReference>
<dbReference type="InterPro" id="IPR002121">
    <property type="entry name" value="HRDC_dom"/>
</dbReference>
<dbReference type="GO" id="GO:0071039">
    <property type="term" value="P:nuclear polyadenylation-dependent CUT catabolic process"/>
    <property type="evidence" value="ECO:0007669"/>
    <property type="project" value="TreeGrafter"/>
</dbReference>
<proteinExistence type="inferred from homology"/>
<evidence type="ECO:0000256" key="6">
    <source>
        <dbReference type="ARBA" id="ARBA00022839"/>
    </source>
</evidence>
<keyword evidence="12" id="KW-1185">Reference proteome</keyword>
<evidence type="ECO:0000256" key="1">
    <source>
        <dbReference type="ARBA" id="ARBA00004123"/>
    </source>
</evidence>
<dbReference type="GO" id="GO:0000175">
    <property type="term" value="F:3'-5'-RNA exonuclease activity"/>
    <property type="evidence" value="ECO:0007669"/>
    <property type="project" value="InterPro"/>
</dbReference>
<dbReference type="Gene3D" id="1.10.150.80">
    <property type="entry name" value="HRDC domain"/>
    <property type="match status" value="1"/>
</dbReference>
<dbReference type="SUPFAM" id="SSF53098">
    <property type="entry name" value="Ribonuclease H-like"/>
    <property type="match status" value="1"/>
</dbReference>
<evidence type="ECO:0000259" key="10">
    <source>
        <dbReference type="PROSITE" id="PS50967"/>
    </source>
</evidence>
<dbReference type="Pfam" id="PF00570">
    <property type="entry name" value="HRDC"/>
    <property type="match status" value="1"/>
</dbReference>
<comment type="caution">
    <text evidence="11">The sequence shown here is derived from an EMBL/GenBank/DDBJ whole genome shotgun (WGS) entry which is preliminary data.</text>
</comment>
<evidence type="ECO:0000256" key="4">
    <source>
        <dbReference type="ARBA" id="ARBA00022801"/>
    </source>
</evidence>
<evidence type="ECO:0000256" key="9">
    <source>
        <dbReference type="SAM" id="MobiDB-lite"/>
    </source>
</evidence>
<feature type="region of interest" description="Disordered" evidence="9">
    <location>
        <begin position="633"/>
        <end position="671"/>
    </location>
</feature>
<dbReference type="FunFam" id="3.30.420.10:FF:000059">
    <property type="entry name" value="Exosome complex exonuclease Rrp6"/>
    <property type="match status" value="1"/>
</dbReference>
<evidence type="ECO:0000256" key="2">
    <source>
        <dbReference type="ARBA" id="ARBA00022552"/>
    </source>
</evidence>
<dbReference type="SMART" id="SM00474">
    <property type="entry name" value="35EXOc"/>
    <property type="match status" value="1"/>
</dbReference>
<organism evidence="11 12">
    <name type="scientific">Rhizodiscina lignyota</name>
    <dbReference type="NCBI Taxonomy" id="1504668"/>
    <lineage>
        <taxon>Eukaryota</taxon>
        <taxon>Fungi</taxon>
        <taxon>Dikarya</taxon>
        <taxon>Ascomycota</taxon>
        <taxon>Pezizomycotina</taxon>
        <taxon>Dothideomycetes</taxon>
        <taxon>Pleosporomycetidae</taxon>
        <taxon>Aulographales</taxon>
        <taxon>Rhizodiscinaceae</taxon>
        <taxon>Rhizodiscina</taxon>
    </lineage>
</organism>
<dbReference type="GO" id="GO:0071037">
    <property type="term" value="P:nuclear polyadenylation-dependent snRNA catabolic process"/>
    <property type="evidence" value="ECO:0007669"/>
    <property type="project" value="TreeGrafter"/>
</dbReference>
<evidence type="ECO:0000256" key="8">
    <source>
        <dbReference type="ARBA" id="ARBA00043957"/>
    </source>
</evidence>
<feature type="region of interest" description="Disordered" evidence="9">
    <location>
        <begin position="534"/>
        <end position="560"/>
    </location>
</feature>
<dbReference type="Pfam" id="PF08066">
    <property type="entry name" value="PMC2NT"/>
    <property type="match status" value="1"/>
</dbReference>
<sequence length="788" mass="87778">MASPPDIPSLHSAVTSALISTTRTVSELCAEDLAFHRSLDPKVGEGLDRQSARLLNLAERLIDSASAGATGKSDAGSERGIKLSSNVDGESGVADAIEENWNKIVDVVDGLLEKADATLDEFTGVVQPSVPSKKKWSPYDFFKTGNLTKPQLLFEHPPRNDETTPFKPLLTSKPHAIVPLEDSLRLQSSVDEDTQEQRQHYAHPYAPEINAYTYPTVVRTRSTPIPPTDFDANPATFVDTIEALQLMVEDLKKATEIAVDLEHHDYRSYIGMTSLMQISTREKDYVIDTLLPWRRQLEMLNEVFANPEILKVFHGSSMDMIWLQRDLGLYVVGLFDTYHGCCALGYQRRGLDYLLLKFANFEAQKQYQRADWRIRPLPSELFDYARSDTHFLLNIYDNMRNELIDRSTPNNDRLQYVLENSKLESLQRYEHPFYEEATGNGPYGWRKAIKAMIGSSIMRDKEQFAVFRALHAWRDKVAREEDDSTGFIIPHHNLLAVTRAMPSDKAALFAALPHISSTTRMRADELLAVIAKAKEEGKTGPEPKREDDEAFAPAKHQETEQTRATLSEAPKIFETPKVEDVRATTSNFWGSTFSAANTWNGVTTTAAAVTDRVRLALPLPNLSAQVFANPAEDPVEIPNMDGGADPATGSYGAAEDEPDATGDGSFINNPAYDANADELSIHPTEMQQEPVMLSRKEKNREKKKRNKSKKGSGGLPYDDDEVAEEAPFDYSTAPSMLHARDAQDRTGAKRGKKGSGAFDPYKKAMDAPKGLGRRQKSDQGGRSRTFAS</sequence>
<evidence type="ECO:0000256" key="3">
    <source>
        <dbReference type="ARBA" id="ARBA00022722"/>
    </source>
</evidence>
<protein>
    <recommendedName>
        <fullName evidence="10">HRDC domain-containing protein</fullName>
    </recommendedName>
</protein>
<keyword evidence="2" id="KW-0698">rRNA processing</keyword>
<dbReference type="CDD" id="cd06147">
    <property type="entry name" value="Rrp6p_like_exo"/>
    <property type="match status" value="1"/>
</dbReference>
<keyword evidence="3" id="KW-0540">Nuclease</keyword>
<keyword evidence="6" id="KW-0269">Exonuclease</keyword>
<keyword evidence="7" id="KW-0539">Nucleus</keyword>
<dbReference type="InterPro" id="IPR012337">
    <property type="entry name" value="RNaseH-like_sf"/>
</dbReference>
<dbReference type="InterPro" id="IPR045092">
    <property type="entry name" value="Rrp6-like"/>
</dbReference>
<dbReference type="SMART" id="SM00341">
    <property type="entry name" value="HRDC"/>
    <property type="match status" value="1"/>
</dbReference>
<reference evidence="11" key="1">
    <citation type="journal article" date="2020" name="Stud. Mycol.">
        <title>101 Dothideomycetes genomes: a test case for predicting lifestyles and emergence of pathogens.</title>
        <authorList>
            <person name="Haridas S."/>
            <person name="Albert R."/>
            <person name="Binder M."/>
            <person name="Bloem J."/>
            <person name="Labutti K."/>
            <person name="Salamov A."/>
            <person name="Andreopoulos B."/>
            <person name="Baker S."/>
            <person name="Barry K."/>
            <person name="Bills G."/>
            <person name="Bluhm B."/>
            <person name="Cannon C."/>
            <person name="Castanera R."/>
            <person name="Culley D."/>
            <person name="Daum C."/>
            <person name="Ezra D."/>
            <person name="Gonzalez J."/>
            <person name="Henrissat B."/>
            <person name="Kuo A."/>
            <person name="Liang C."/>
            <person name="Lipzen A."/>
            <person name="Lutzoni F."/>
            <person name="Magnuson J."/>
            <person name="Mondo S."/>
            <person name="Nolan M."/>
            <person name="Ohm R."/>
            <person name="Pangilinan J."/>
            <person name="Park H.-J."/>
            <person name="Ramirez L."/>
            <person name="Alfaro M."/>
            <person name="Sun H."/>
            <person name="Tritt A."/>
            <person name="Yoshinaga Y."/>
            <person name="Zwiers L.-H."/>
            <person name="Turgeon B."/>
            <person name="Goodwin S."/>
            <person name="Spatafora J."/>
            <person name="Crous P."/>
            <person name="Grigoriev I."/>
        </authorList>
    </citation>
    <scope>NUCLEOTIDE SEQUENCE</scope>
    <source>
        <strain evidence="11">CBS 133067</strain>
    </source>
</reference>
<dbReference type="Proteomes" id="UP000799772">
    <property type="component" value="Unassembled WGS sequence"/>
</dbReference>
<dbReference type="GO" id="GO:0071051">
    <property type="term" value="P:poly(A)-dependent snoRNA 3'-end processing"/>
    <property type="evidence" value="ECO:0007669"/>
    <property type="project" value="TreeGrafter"/>
</dbReference>
<evidence type="ECO:0000313" key="11">
    <source>
        <dbReference type="EMBL" id="KAF2099970.1"/>
    </source>
</evidence>
<feature type="compositionally biased region" description="Basic and acidic residues" evidence="9">
    <location>
        <begin position="534"/>
        <end position="547"/>
    </location>
</feature>
<dbReference type="PROSITE" id="PS50967">
    <property type="entry name" value="HRDC"/>
    <property type="match status" value="1"/>
</dbReference>
<dbReference type="GO" id="GO:0000467">
    <property type="term" value="P:exonucleolytic trimming to generate mature 3'-end of 5.8S rRNA from tricistronic rRNA transcript (SSU-rRNA, 5.8S rRNA, LSU-rRNA)"/>
    <property type="evidence" value="ECO:0007669"/>
    <property type="project" value="InterPro"/>
</dbReference>
<feature type="region of interest" description="Disordered" evidence="9">
    <location>
        <begin position="67"/>
        <end position="89"/>
    </location>
</feature>
<dbReference type="FunFam" id="1.10.150.80:FF:000001">
    <property type="entry name" value="Putative exosome component 10"/>
    <property type="match status" value="1"/>
</dbReference>
<feature type="compositionally biased region" description="Basic residues" evidence="9">
    <location>
        <begin position="701"/>
        <end position="710"/>
    </location>
</feature>
<dbReference type="InterPro" id="IPR049559">
    <property type="entry name" value="Rrp6p-like_exo"/>
</dbReference>
<dbReference type="InterPro" id="IPR044876">
    <property type="entry name" value="HRDC_dom_sf"/>
</dbReference>
<dbReference type="SUPFAM" id="SSF47819">
    <property type="entry name" value="HRDC-like"/>
    <property type="match status" value="1"/>
</dbReference>
<dbReference type="GO" id="GO:0071036">
    <property type="term" value="P:nuclear polyadenylation-dependent snoRNA catabolic process"/>
    <property type="evidence" value="ECO:0007669"/>
    <property type="project" value="TreeGrafter"/>
</dbReference>
<feature type="region of interest" description="Disordered" evidence="9">
    <location>
        <begin position="683"/>
        <end position="788"/>
    </location>
</feature>
<comment type="similarity">
    <text evidence="8">Belongs to the exosome component 10/RRP6 family.</text>
</comment>
<evidence type="ECO:0000256" key="5">
    <source>
        <dbReference type="ARBA" id="ARBA00022835"/>
    </source>
</evidence>
<feature type="compositionally biased region" description="Acidic residues" evidence="9">
    <location>
        <begin position="717"/>
        <end position="727"/>
    </location>
</feature>
<dbReference type="Gene3D" id="3.30.420.10">
    <property type="entry name" value="Ribonuclease H-like superfamily/Ribonuclease H"/>
    <property type="match status" value="1"/>
</dbReference>
<dbReference type="AlphaFoldDB" id="A0A9P4M7G7"/>
<dbReference type="GO" id="GO:0071040">
    <property type="term" value="P:nuclear polyadenylation-dependent antisense transcript catabolic process"/>
    <property type="evidence" value="ECO:0007669"/>
    <property type="project" value="TreeGrafter"/>
</dbReference>
<dbReference type="GO" id="GO:0071044">
    <property type="term" value="P:histone mRNA catabolic process"/>
    <property type="evidence" value="ECO:0007669"/>
    <property type="project" value="TreeGrafter"/>
</dbReference>
<dbReference type="InterPro" id="IPR012588">
    <property type="entry name" value="Exosome-assoc_fac_Rrp6_N"/>
</dbReference>
<accession>A0A9P4M7G7</accession>
<dbReference type="GO" id="GO:0005730">
    <property type="term" value="C:nucleolus"/>
    <property type="evidence" value="ECO:0007669"/>
    <property type="project" value="TreeGrafter"/>
</dbReference>
<dbReference type="GO" id="GO:0071035">
    <property type="term" value="P:nuclear polyadenylation-dependent rRNA catabolic process"/>
    <property type="evidence" value="ECO:0007669"/>
    <property type="project" value="TreeGrafter"/>
</dbReference>
<evidence type="ECO:0000256" key="7">
    <source>
        <dbReference type="ARBA" id="ARBA00023242"/>
    </source>
</evidence>
<evidence type="ECO:0000313" key="12">
    <source>
        <dbReference type="Proteomes" id="UP000799772"/>
    </source>
</evidence>
<dbReference type="InterPro" id="IPR036397">
    <property type="entry name" value="RNaseH_sf"/>
</dbReference>
<dbReference type="GO" id="GO:0071038">
    <property type="term" value="P:TRAMP-dependent tRNA surveillance pathway"/>
    <property type="evidence" value="ECO:0007669"/>
    <property type="project" value="TreeGrafter"/>
</dbReference>
<feature type="domain" description="HRDC" evidence="10">
    <location>
        <begin position="460"/>
        <end position="540"/>
    </location>
</feature>
<dbReference type="Pfam" id="PF01612">
    <property type="entry name" value="DNA_pol_A_exo1"/>
    <property type="match status" value="1"/>
</dbReference>
<dbReference type="GO" id="GO:0000176">
    <property type="term" value="C:nuclear exosome (RNase complex)"/>
    <property type="evidence" value="ECO:0007669"/>
    <property type="project" value="InterPro"/>
</dbReference>
<keyword evidence="5" id="KW-0271">Exosome</keyword>
<dbReference type="OrthoDB" id="2250022at2759"/>
<feature type="compositionally biased region" description="Basic and acidic residues" evidence="9">
    <location>
        <begin position="738"/>
        <end position="747"/>
    </location>
</feature>
<dbReference type="GO" id="GO:0003727">
    <property type="term" value="F:single-stranded RNA binding"/>
    <property type="evidence" value="ECO:0007669"/>
    <property type="project" value="TreeGrafter"/>
</dbReference>
<keyword evidence="4" id="KW-0378">Hydrolase</keyword>
<dbReference type="EMBL" id="ML978125">
    <property type="protein sequence ID" value="KAF2099970.1"/>
    <property type="molecule type" value="Genomic_DNA"/>
</dbReference>
<dbReference type="InterPro" id="IPR010997">
    <property type="entry name" value="HRDC-like_sf"/>
</dbReference>
<dbReference type="PANTHER" id="PTHR12124:SF47">
    <property type="entry name" value="EXOSOME COMPONENT 10"/>
    <property type="match status" value="1"/>
</dbReference>
<dbReference type="PANTHER" id="PTHR12124">
    <property type="entry name" value="POLYMYOSITIS/SCLERODERMA AUTOANTIGEN-RELATED"/>
    <property type="match status" value="1"/>
</dbReference>
<dbReference type="InterPro" id="IPR002562">
    <property type="entry name" value="3'-5'_exonuclease_dom"/>
</dbReference>